<name>A0A1W1D4H0_9ZZZZ</name>
<feature type="domain" description="AAA-ATPase-like" evidence="1">
    <location>
        <begin position="4"/>
        <end position="113"/>
    </location>
</feature>
<dbReference type="Pfam" id="PF09820">
    <property type="entry name" value="AAA-ATPase_like"/>
    <property type="match status" value="1"/>
</dbReference>
<proteinExistence type="predicted"/>
<organism evidence="2">
    <name type="scientific">hydrothermal vent metagenome</name>
    <dbReference type="NCBI Taxonomy" id="652676"/>
    <lineage>
        <taxon>unclassified sequences</taxon>
        <taxon>metagenomes</taxon>
        <taxon>ecological metagenomes</taxon>
    </lineage>
</organism>
<dbReference type="PANTHER" id="PTHR34825">
    <property type="entry name" value="CONSERVED PROTEIN, WITH A WEAK D-GALACTARATE DEHYDRATASE/ALTRONATE HYDROLASE DOMAIN"/>
    <property type="match status" value="1"/>
</dbReference>
<gene>
    <name evidence="2" type="ORF">MNB_SM-3-362</name>
</gene>
<sequence length="307" mass="35901">MLQKIQSEIQELCELYKQEIIQSKKNSLINILNNKASQAEYENSLKALTEVLTSHYKIPCIVLIDDYDIPIMTAYFKNYHIQATDFFGNMLGAVLKDNDLNIKKALITGTFRILGGNMLSGLNNVNVITILENTLSSSCGFTNKETLNLLNYYNIEDELKQKVMEWFGDYIIANKRIVNPFSVLNFVKNRQFKLYLIDSFSNNLLFYFLQHSQDFLSNFEKLLHNKPIDIEINKHLILRNEEIKYKDNLFSLLLFGGYLKCKEKYIVQNDNGMKYHHCIVIPTNIESQMLFQRVMKLSQIQRLDMDE</sequence>
<reference evidence="2" key="1">
    <citation type="submission" date="2016-10" db="EMBL/GenBank/DDBJ databases">
        <authorList>
            <person name="de Groot N.N."/>
        </authorList>
    </citation>
    <scope>NUCLEOTIDE SEQUENCE</scope>
</reference>
<evidence type="ECO:0000259" key="1">
    <source>
        <dbReference type="Pfam" id="PF09820"/>
    </source>
</evidence>
<evidence type="ECO:0000313" key="2">
    <source>
        <dbReference type="EMBL" id="SFV75342.1"/>
    </source>
</evidence>
<dbReference type="InterPro" id="IPR018631">
    <property type="entry name" value="AAA-ATPase-like_dom"/>
</dbReference>
<dbReference type="EMBL" id="FPHP01000029">
    <property type="protein sequence ID" value="SFV75342.1"/>
    <property type="molecule type" value="Genomic_DNA"/>
</dbReference>
<protein>
    <recommendedName>
        <fullName evidence="1">AAA-ATPase-like domain-containing protein</fullName>
    </recommendedName>
</protein>
<dbReference type="AlphaFoldDB" id="A0A1W1D4H0"/>
<dbReference type="PANTHER" id="PTHR34825:SF1">
    <property type="entry name" value="AAA-ATPASE-LIKE DOMAIN-CONTAINING PROTEIN"/>
    <property type="match status" value="1"/>
</dbReference>
<accession>A0A1W1D4H0</accession>